<protein>
    <submittedName>
        <fullName evidence="1">Uncharacterized protein</fullName>
    </submittedName>
</protein>
<accession>A0A5C6L2Y8</accession>
<reference evidence="1 3" key="1">
    <citation type="submission" date="2019-07" db="EMBL/GenBank/DDBJ databases">
        <title>Genome sequencing of Bacteroides dorei iSURF_12.</title>
        <authorList>
            <person name="Sevigny J.L."/>
            <person name="Ruoff K.L."/>
            <person name="Price C.E."/>
            <person name="Valls R.A."/>
            <person name="O'Toole G.A."/>
        </authorList>
    </citation>
    <scope>NUCLEOTIDE SEQUENCE [LARGE SCALE GENOMIC DNA]</scope>
    <source>
        <strain evidence="1 3">ANK132K_1B</strain>
    </source>
</reference>
<dbReference type="Proteomes" id="UP000315833">
    <property type="component" value="Unassembled WGS sequence"/>
</dbReference>
<dbReference type="RefSeq" id="WP_100262921.1">
    <property type="nucleotide sequence ID" value="NZ_VOIF01000019.1"/>
</dbReference>
<gene>
    <name evidence="1" type="ORF">FSA04_15320</name>
    <name evidence="2" type="ORF">QNN11_21805</name>
</gene>
<dbReference type="AlphaFoldDB" id="A0A5C6L2Y8"/>
<evidence type="ECO:0000313" key="2">
    <source>
        <dbReference type="EMBL" id="WHX09808.1"/>
    </source>
</evidence>
<reference evidence="2" key="2">
    <citation type="journal article" date="2023" name="Nat. Commun.">
        <title>Identification of a novel Human Milk Oligosaccharides utilization cluster in the infant gut commensal Bacteroides dorei.</title>
        <authorList>
            <person name="Kijner S."/>
            <person name="Ennis D."/>
            <person name="Shmorak S."/>
            <person name="Florentin A."/>
            <person name="Yassour M."/>
        </authorList>
    </citation>
    <scope>NUCLEOTIDE SEQUENCE</scope>
    <source>
        <strain evidence="2">2</strain>
    </source>
</reference>
<name>A0A5C6L2Y8_9BACT</name>
<dbReference type="EMBL" id="CP126056">
    <property type="protein sequence ID" value="WHX09808.1"/>
    <property type="molecule type" value="Genomic_DNA"/>
</dbReference>
<evidence type="ECO:0000313" key="1">
    <source>
        <dbReference type="EMBL" id="TWV68872.1"/>
    </source>
</evidence>
<dbReference type="EMBL" id="VOIF01000019">
    <property type="protein sequence ID" value="TWV68872.1"/>
    <property type="molecule type" value="Genomic_DNA"/>
</dbReference>
<evidence type="ECO:0000313" key="3">
    <source>
        <dbReference type="Proteomes" id="UP000315833"/>
    </source>
</evidence>
<dbReference type="Proteomes" id="UP001177934">
    <property type="component" value="Chromosome"/>
</dbReference>
<proteinExistence type="predicted"/>
<sequence>MVYSTEQLDRISELAALLTPISDMAVLLDVDADTLRLDILDRNSPVSRAYYHAKASTALKLRRQEIELANVGSPLAVSLTNGYLLNMDADEDL</sequence>
<organism evidence="1 3">
    <name type="scientific">Phocaeicola dorei</name>
    <dbReference type="NCBI Taxonomy" id="357276"/>
    <lineage>
        <taxon>Bacteria</taxon>
        <taxon>Pseudomonadati</taxon>
        <taxon>Bacteroidota</taxon>
        <taxon>Bacteroidia</taxon>
        <taxon>Bacteroidales</taxon>
        <taxon>Bacteroidaceae</taxon>
        <taxon>Phocaeicola</taxon>
    </lineage>
</organism>